<name>A0A932MN75_UNCTE</name>
<evidence type="ECO:0000259" key="4">
    <source>
        <dbReference type="SMART" id="SM00822"/>
    </source>
</evidence>
<organism evidence="5 6">
    <name type="scientific">Tectimicrobiota bacterium</name>
    <dbReference type="NCBI Taxonomy" id="2528274"/>
    <lineage>
        <taxon>Bacteria</taxon>
        <taxon>Pseudomonadati</taxon>
        <taxon>Nitrospinota/Tectimicrobiota group</taxon>
        <taxon>Candidatus Tectimicrobiota</taxon>
    </lineage>
</organism>
<dbReference type="FunFam" id="3.40.50.720:FF:000084">
    <property type="entry name" value="Short-chain dehydrogenase reductase"/>
    <property type="match status" value="1"/>
</dbReference>
<dbReference type="SMART" id="SM00822">
    <property type="entry name" value="PKS_KR"/>
    <property type="match status" value="1"/>
</dbReference>
<dbReference type="AlphaFoldDB" id="A0A932MN75"/>
<dbReference type="InterPro" id="IPR057326">
    <property type="entry name" value="KR_dom"/>
</dbReference>
<dbReference type="EMBL" id="JACPUR010000030">
    <property type="protein sequence ID" value="MBI3128425.1"/>
    <property type="molecule type" value="Genomic_DNA"/>
</dbReference>
<proteinExistence type="inferred from homology"/>
<accession>A0A932MN75</accession>
<sequence length="240" mass="25061">MDLTGKVALIQGGGAGVGRACALALAARGCKVAFGGRTLEPIQQLAEEIRAGGGEALPVRADVTDPAGARHLFGQAREAFGPVDILVNNVGSLVMGPLSELEPEGWHLVLAQNLHAAYYCCREALADMLPRRSGVIVNIGSGGAIHPEGNAAAYCTAKHGLRGLTLSLAEEVRRKGVKVALVNPVGIIDKPAIRKRGRAGKPDSWMLPEDIARAVLFLAEQGPRGLTTEINVAPQAPEYG</sequence>
<evidence type="ECO:0000256" key="2">
    <source>
        <dbReference type="ARBA" id="ARBA00023002"/>
    </source>
</evidence>
<protein>
    <submittedName>
        <fullName evidence="5">SDR family oxidoreductase</fullName>
    </submittedName>
</protein>
<dbReference type="InterPro" id="IPR002347">
    <property type="entry name" value="SDR_fam"/>
</dbReference>
<comment type="similarity">
    <text evidence="1 3">Belongs to the short-chain dehydrogenases/reductases (SDR) family.</text>
</comment>
<dbReference type="PROSITE" id="PS00061">
    <property type="entry name" value="ADH_SHORT"/>
    <property type="match status" value="1"/>
</dbReference>
<dbReference type="Pfam" id="PF00106">
    <property type="entry name" value="adh_short"/>
    <property type="match status" value="1"/>
</dbReference>
<dbReference type="InterPro" id="IPR020904">
    <property type="entry name" value="Sc_DH/Rdtase_CS"/>
</dbReference>
<dbReference type="CDD" id="cd05233">
    <property type="entry name" value="SDR_c"/>
    <property type="match status" value="1"/>
</dbReference>
<evidence type="ECO:0000313" key="5">
    <source>
        <dbReference type="EMBL" id="MBI3128425.1"/>
    </source>
</evidence>
<dbReference type="PANTHER" id="PTHR43669">
    <property type="entry name" value="5-KETO-D-GLUCONATE 5-REDUCTASE"/>
    <property type="match status" value="1"/>
</dbReference>
<dbReference type="Gene3D" id="3.40.50.720">
    <property type="entry name" value="NAD(P)-binding Rossmann-like Domain"/>
    <property type="match status" value="1"/>
</dbReference>
<evidence type="ECO:0000256" key="3">
    <source>
        <dbReference type="RuleBase" id="RU000363"/>
    </source>
</evidence>
<dbReference type="InterPro" id="IPR036291">
    <property type="entry name" value="NAD(P)-bd_dom_sf"/>
</dbReference>
<reference evidence="5" key="1">
    <citation type="submission" date="2020-07" db="EMBL/GenBank/DDBJ databases">
        <title>Huge and variable diversity of episymbiotic CPR bacteria and DPANN archaea in groundwater ecosystems.</title>
        <authorList>
            <person name="He C.Y."/>
            <person name="Keren R."/>
            <person name="Whittaker M."/>
            <person name="Farag I.F."/>
            <person name="Doudna J."/>
            <person name="Cate J.H.D."/>
            <person name="Banfield J.F."/>
        </authorList>
    </citation>
    <scope>NUCLEOTIDE SEQUENCE</scope>
    <source>
        <strain evidence="5">NC_groundwater_763_Ag_S-0.2um_68_21</strain>
    </source>
</reference>
<dbReference type="SUPFAM" id="SSF51735">
    <property type="entry name" value="NAD(P)-binding Rossmann-fold domains"/>
    <property type="match status" value="1"/>
</dbReference>
<feature type="domain" description="Ketoreductase" evidence="4">
    <location>
        <begin position="6"/>
        <end position="190"/>
    </location>
</feature>
<dbReference type="Proteomes" id="UP000782312">
    <property type="component" value="Unassembled WGS sequence"/>
</dbReference>
<evidence type="ECO:0000256" key="1">
    <source>
        <dbReference type="ARBA" id="ARBA00006484"/>
    </source>
</evidence>
<gene>
    <name evidence="5" type="ORF">HYZ11_12535</name>
</gene>
<comment type="caution">
    <text evidence="5">The sequence shown here is derived from an EMBL/GenBank/DDBJ whole genome shotgun (WGS) entry which is preliminary data.</text>
</comment>
<keyword evidence="2" id="KW-0560">Oxidoreductase</keyword>
<evidence type="ECO:0000313" key="6">
    <source>
        <dbReference type="Proteomes" id="UP000782312"/>
    </source>
</evidence>
<dbReference type="PRINTS" id="PR00080">
    <property type="entry name" value="SDRFAMILY"/>
</dbReference>
<dbReference type="PRINTS" id="PR00081">
    <property type="entry name" value="GDHRDH"/>
</dbReference>
<dbReference type="GO" id="GO:0016491">
    <property type="term" value="F:oxidoreductase activity"/>
    <property type="evidence" value="ECO:0007669"/>
    <property type="project" value="UniProtKB-KW"/>
</dbReference>
<dbReference type="PANTHER" id="PTHR43669:SF3">
    <property type="entry name" value="ALCOHOL DEHYDROGENASE, PUTATIVE (AFU_ORTHOLOGUE AFUA_3G03445)-RELATED"/>
    <property type="match status" value="1"/>
</dbReference>